<dbReference type="CDD" id="cd05008">
    <property type="entry name" value="SIS_GlmS_GlmD_1"/>
    <property type="match status" value="1"/>
</dbReference>
<organism evidence="3 4">
    <name type="scientific">Neiella litorisoli</name>
    <dbReference type="NCBI Taxonomy" id="2771431"/>
    <lineage>
        <taxon>Bacteria</taxon>
        <taxon>Pseudomonadati</taxon>
        <taxon>Pseudomonadota</taxon>
        <taxon>Gammaproteobacteria</taxon>
        <taxon>Alteromonadales</taxon>
        <taxon>Echinimonadaceae</taxon>
        <taxon>Neiella</taxon>
    </lineage>
</organism>
<dbReference type="InterPro" id="IPR001347">
    <property type="entry name" value="SIS_dom"/>
</dbReference>
<dbReference type="AlphaFoldDB" id="A0A8J6UDM8"/>
<proteinExistence type="predicted"/>
<dbReference type="Gene3D" id="3.40.50.10490">
    <property type="entry name" value="Glucose-6-phosphate isomerase like protein, domain 1"/>
    <property type="match status" value="2"/>
</dbReference>
<dbReference type="NCBIfam" id="NF046059">
    <property type="entry name" value="NagB_SO3506"/>
    <property type="match status" value="1"/>
</dbReference>
<gene>
    <name evidence="3" type="ORF">IC617_01885</name>
</gene>
<dbReference type="SUPFAM" id="SSF53697">
    <property type="entry name" value="SIS domain"/>
    <property type="match status" value="1"/>
</dbReference>
<dbReference type="Pfam" id="PF01380">
    <property type="entry name" value="SIS"/>
    <property type="match status" value="2"/>
</dbReference>
<sequence length="333" mass="35688">MNTKTLMEQEAGQTPQVVAEQFAKNQDKVRTIAKRLQQMPPKMVMIIGRGSSDHAGVFAKYLIEIETGVPVAPAAPSVASIYGKSLKLADTLVIAISQSGRSPDILEQAKMCQAAGAYCLALVNDESSPLAALADDVLPLSAGPENSVAATKSYLATLSALLQLTAYWSNNQSLIDALPKLPAALTQVIESAPQLSLAAIGKQRNLVVLGRGLGYAVTKELALKLKEVCSIHAEAFSSAEFLHGPVTLVEQQLTIIDCDIADEAQQAHRQQIKEVEQRGATVSHLHQVVSDVHPRLAPLLVLQRFYLDIAGIATQMGFNPDEPKGLKKVTKTL</sequence>
<evidence type="ECO:0000259" key="2">
    <source>
        <dbReference type="PROSITE" id="PS51464"/>
    </source>
</evidence>
<dbReference type="InterPro" id="IPR046348">
    <property type="entry name" value="SIS_dom_sf"/>
</dbReference>
<dbReference type="GO" id="GO:0097367">
    <property type="term" value="F:carbohydrate derivative binding"/>
    <property type="evidence" value="ECO:0007669"/>
    <property type="project" value="InterPro"/>
</dbReference>
<evidence type="ECO:0000313" key="4">
    <source>
        <dbReference type="Proteomes" id="UP000638014"/>
    </source>
</evidence>
<feature type="domain" description="SIS" evidence="2">
    <location>
        <begin position="32"/>
        <end position="180"/>
    </location>
</feature>
<protein>
    <submittedName>
        <fullName evidence="3">SIS domain-containing protein</fullName>
    </submittedName>
</protein>
<dbReference type="PANTHER" id="PTHR10937:SF8">
    <property type="entry name" value="AMINOTRANSFERASE-RELATED"/>
    <property type="match status" value="1"/>
</dbReference>
<reference evidence="3" key="1">
    <citation type="submission" date="2020-09" db="EMBL/GenBank/DDBJ databases">
        <title>A novel bacterium of genus Neiella, isolated from South China Sea.</title>
        <authorList>
            <person name="Huang H."/>
            <person name="Mo K."/>
            <person name="Hu Y."/>
        </authorList>
    </citation>
    <scope>NUCLEOTIDE SEQUENCE</scope>
    <source>
        <strain evidence="3">HB171785</strain>
    </source>
</reference>
<name>A0A8J6UDM8_9GAMM</name>
<evidence type="ECO:0000256" key="1">
    <source>
        <dbReference type="ARBA" id="ARBA00022737"/>
    </source>
</evidence>
<keyword evidence="1" id="KW-0677">Repeat</keyword>
<dbReference type="InterPro" id="IPR035490">
    <property type="entry name" value="GlmS/FrlB_SIS"/>
</dbReference>
<dbReference type="CDD" id="cd05009">
    <property type="entry name" value="SIS_GlmS_GlmD_2"/>
    <property type="match status" value="1"/>
</dbReference>
<keyword evidence="4" id="KW-1185">Reference proteome</keyword>
<comment type="caution">
    <text evidence="3">The sequence shown here is derived from an EMBL/GenBank/DDBJ whole genome shotgun (WGS) entry which is preliminary data.</text>
</comment>
<dbReference type="PROSITE" id="PS51464">
    <property type="entry name" value="SIS"/>
    <property type="match status" value="2"/>
</dbReference>
<feature type="domain" description="SIS" evidence="2">
    <location>
        <begin position="196"/>
        <end position="323"/>
    </location>
</feature>
<dbReference type="GO" id="GO:1901135">
    <property type="term" value="P:carbohydrate derivative metabolic process"/>
    <property type="evidence" value="ECO:0007669"/>
    <property type="project" value="InterPro"/>
</dbReference>
<evidence type="ECO:0000313" key="3">
    <source>
        <dbReference type="EMBL" id="MBD1388169.1"/>
    </source>
</evidence>
<dbReference type="EMBL" id="JACXAF010000001">
    <property type="protein sequence ID" value="MBD1388169.1"/>
    <property type="molecule type" value="Genomic_DNA"/>
</dbReference>
<dbReference type="Proteomes" id="UP000638014">
    <property type="component" value="Unassembled WGS sequence"/>
</dbReference>
<dbReference type="PANTHER" id="PTHR10937">
    <property type="entry name" value="GLUCOSAMINE--FRUCTOSE-6-PHOSPHATE AMINOTRANSFERASE, ISOMERIZING"/>
    <property type="match status" value="1"/>
</dbReference>
<accession>A0A8J6UDM8</accession>
<dbReference type="RefSeq" id="WP_191143275.1">
    <property type="nucleotide sequence ID" value="NZ_JACXAF010000001.1"/>
</dbReference>
<dbReference type="InterPro" id="IPR035466">
    <property type="entry name" value="GlmS/AgaS_SIS"/>
</dbReference>